<accession>A0A4S3JHK4</accession>
<evidence type="ECO:0000259" key="2">
    <source>
        <dbReference type="PROSITE" id="PS50879"/>
    </source>
</evidence>
<dbReference type="SUPFAM" id="SSF53098">
    <property type="entry name" value="Ribonuclease H-like"/>
    <property type="match status" value="1"/>
</dbReference>
<dbReference type="EMBL" id="SOSA01000231">
    <property type="protein sequence ID" value="THC94007.1"/>
    <property type="molecule type" value="Genomic_DNA"/>
</dbReference>
<sequence>MANWSVHAAELIGIFYAISLVLKTVRLRPTAATTPVHETTTILCDNTSALQAIRNPRNKSGQRIIYAILQAAAELKARGIPLRLQWIPGHSDNPGNDAADKLAKEAVGPDKMHPFCRLVSQERTTIRKNIHREWEQEWRTSKKGGHLRRIDAELPARRTRRLYDSLPRNRAYLLTQLRGGHCWLAPHGKLHGFRDDDECECGAKETVAHVILDCPKLRIARQTLRRETGEAFGDISAMLGGNRETSHVKAVLDFAEASRRFRSRGPRDPQGQNRRRMANTGP</sequence>
<dbReference type="Gene3D" id="3.30.420.10">
    <property type="entry name" value="Ribonuclease H-like superfamily/Ribonuclease H"/>
    <property type="match status" value="1"/>
</dbReference>
<dbReference type="STRING" id="1220188.A0A4S3JHK4"/>
<dbReference type="VEuPathDB" id="FungiDB:EYZ11_006516"/>
<comment type="caution">
    <text evidence="3">The sequence shown here is derived from an EMBL/GenBank/DDBJ whole genome shotgun (WGS) entry which is preliminary data.</text>
</comment>
<protein>
    <recommendedName>
        <fullName evidence="2">RNase H type-1 domain-containing protein</fullName>
    </recommendedName>
</protein>
<reference evidence="3 4" key="1">
    <citation type="submission" date="2019-03" db="EMBL/GenBank/DDBJ databases">
        <title>The genome sequence of a newly discovered highly antifungal drug resistant Aspergillus species, Aspergillus tanneri NIH 1004.</title>
        <authorList>
            <person name="Mounaud S."/>
            <person name="Singh I."/>
            <person name="Joardar V."/>
            <person name="Pakala S."/>
            <person name="Pakala S."/>
            <person name="Venepally P."/>
            <person name="Hoover J."/>
            <person name="Nierman W."/>
            <person name="Chung J."/>
            <person name="Losada L."/>
        </authorList>
    </citation>
    <scope>NUCLEOTIDE SEQUENCE [LARGE SCALE GENOMIC DNA]</scope>
    <source>
        <strain evidence="3 4">NIH1004</strain>
    </source>
</reference>
<dbReference type="AlphaFoldDB" id="A0A4S3JHK4"/>
<dbReference type="GO" id="GO:0004523">
    <property type="term" value="F:RNA-DNA hybrid ribonuclease activity"/>
    <property type="evidence" value="ECO:0007669"/>
    <property type="project" value="InterPro"/>
</dbReference>
<feature type="domain" description="RNase H type-1" evidence="2">
    <location>
        <begin position="1"/>
        <end position="108"/>
    </location>
</feature>
<evidence type="ECO:0000313" key="3">
    <source>
        <dbReference type="EMBL" id="THC94007.1"/>
    </source>
</evidence>
<dbReference type="Proteomes" id="UP000308092">
    <property type="component" value="Unassembled WGS sequence"/>
</dbReference>
<organism evidence="3 4">
    <name type="scientific">Aspergillus tanneri</name>
    <dbReference type="NCBI Taxonomy" id="1220188"/>
    <lineage>
        <taxon>Eukaryota</taxon>
        <taxon>Fungi</taxon>
        <taxon>Dikarya</taxon>
        <taxon>Ascomycota</taxon>
        <taxon>Pezizomycotina</taxon>
        <taxon>Eurotiomycetes</taxon>
        <taxon>Eurotiomycetidae</taxon>
        <taxon>Eurotiales</taxon>
        <taxon>Aspergillaceae</taxon>
        <taxon>Aspergillus</taxon>
        <taxon>Aspergillus subgen. Circumdati</taxon>
    </lineage>
</organism>
<feature type="compositionally biased region" description="Basic residues" evidence="1">
    <location>
        <begin position="273"/>
        <end position="282"/>
    </location>
</feature>
<evidence type="ECO:0000256" key="1">
    <source>
        <dbReference type="SAM" id="MobiDB-lite"/>
    </source>
</evidence>
<proteinExistence type="predicted"/>
<feature type="region of interest" description="Disordered" evidence="1">
    <location>
        <begin position="259"/>
        <end position="282"/>
    </location>
</feature>
<dbReference type="Pfam" id="PF00075">
    <property type="entry name" value="RNase_H"/>
    <property type="match status" value="1"/>
</dbReference>
<gene>
    <name evidence="3" type="ORF">EYZ11_006516</name>
</gene>
<dbReference type="PROSITE" id="PS50879">
    <property type="entry name" value="RNASE_H_1"/>
    <property type="match status" value="1"/>
</dbReference>
<dbReference type="GO" id="GO:0003676">
    <property type="term" value="F:nucleic acid binding"/>
    <property type="evidence" value="ECO:0007669"/>
    <property type="project" value="InterPro"/>
</dbReference>
<dbReference type="InterPro" id="IPR036397">
    <property type="entry name" value="RNaseH_sf"/>
</dbReference>
<keyword evidence="4" id="KW-1185">Reference proteome</keyword>
<evidence type="ECO:0000313" key="4">
    <source>
        <dbReference type="Proteomes" id="UP000308092"/>
    </source>
</evidence>
<dbReference type="CDD" id="cd09276">
    <property type="entry name" value="Rnase_HI_RT_non_LTR"/>
    <property type="match status" value="1"/>
</dbReference>
<dbReference type="InterPro" id="IPR012337">
    <property type="entry name" value="RNaseH-like_sf"/>
</dbReference>
<name>A0A4S3JHK4_9EURO</name>
<dbReference type="InterPro" id="IPR002156">
    <property type="entry name" value="RNaseH_domain"/>
</dbReference>